<feature type="domain" description="Anthranilate synthase component I N-terminal" evidence="17">
    <location>
        <begin position="25"/>
        <end position="158"/>
    </location>
</feature>
<dbReference type="EMBL" id="JBHMAF010000200">
    <property type="protein sequence ID" value="MFB9762702.1"/>
    <property type="molecule type" value="Genomic_DNA"/>
</dbReference>
<evidence type="ECO:0000313" key="19">
    <source>
        <dbReference type="Proteomes" id="UP001589609"/>
    </source>
</evidence>
<evidence type="ECO:0000256" key="10">
    <source>
        <dbReference type="ARBA" id="ARBA00022842"/>
    </source>
</evidence>
<evidence type="ECO:0000259" key="17">
    <source>
        <dbReference type="Pfam" id="PF04715"/>
    </source>
</evidence>
<evidence type="ECO:0000256" key="13">
    <source>
        <dbReference type="ARBA" id="ARBA00025634"/>
    </source>
</evidence>
<dbReference type="PANTHER" id="PTHR11236:SF48">
    <property type="entry name" value="ISOCHORISMATE SYNTHASE MENF"/>
    <property type="match status" value="1"/>
</dbReference>
<protein>
    <recommendedName>
        <fullName evidence="6 15">Anthranilate synthase component 1</fullName>
        <ecNumber evidence="5 15">4.1.3.27</ecNumber>
    </recommendedName>
</protein>
<sequence>MEKEQFLQQKEAGKTFLVIEQTEGDLVTPIVLYQRLQGTKKFLLESSLRQDEKGRYSFIGSNPYLEIKSKEEQVELQFQDRVEMREGKVLDVIGDILPFHEVESPFPFCGGAIGYVGYDVIRQYEVLGEMNVDDLQMPEAHMMFYNTFLVYDHKMQTVSFVYVYRAGEETSYEEVGEVLQQLKGQVMEGMTVNTSLGRLDANFTSNVTKDQFMDMVETAKEYIRAGDIFQVVLSQRLQTQFEGDPFGLYRRLRLTNPSPYMFYIDFTDYIVLGSSPESLLAVHGKKVTTNPIAGTRPRGATPERDKQIEEELLDNEKEKAEHLMLVDLGRNDLGFISEIGSVQLDKFMAVERYSHVMHLVSEVSGQLRDGMTCLDALQHCLPAGTVSGAPKIRAMTIIDELENRKRNVYAGTVGYISFAGDMDMALAIRTMVVKDNNAYIQAGAGVVYDSSPEAEYDETINKAKALLEVMK</sequence>
<dbReference type="SUPFAM" id="SSF56322">
    <property type="entry name" value="ADC synthase"/>
    <property type="match status" value="1"/>
</dbReference>
<comment type="pathway">
    <text evidence="2 15">Amino-acid biosynthesis; L-tryptophan biosynthesis; L-tryptophan from chorismate: step 1/5.</text>
</comment>
<dbReference type="EC" id="4.1.3.27" evidence="5 15"/>
<keyword evidence="9 15" id="KW-0822">Tryptophan biosynthesis</keyword>
<dbReference type="InterPro" id="IPR005801">
    <property type="entry name" value="ADC_synthase"/>
</dbReference>
<evidence type="ECO:0000256" key="3">
    <source>
        <dbReference type="ARBA" id="ARBA00009562"/>
    </source>
</evidence>
<dbReference type="InterPro" id="IPR006805">
    <property type="entry name" value="Anth_synth_I_N"/>
</dbReference>
<evidence type="ECO:0000256" key="4">
    <source>
        <dbReference type="ARBA" id="ARBA00011575"/>
    </source>
</evidence>
<dbReference type="InterPro" id="IPR015890">
    <property type="entry name" value="Chorismate_C"/>
</dbReference>
<evidence type="ECO:0000256" key="6">
    <source>
        <dbReference type="ARBA" id="ARBA00020653"/>
    </source>
</evidence>
<keyword evidence="8 15" id="KW-0479">Metal-binding</keyword>
<evidence type="ECO:0000256" key="5">
    <source>
        <dbReference type="ARBA" id="ARBA00012266"/>
    </source>
</evidence>
<name>A0ABV5WPY2_9BACI</name>
<dbReference type="Proteomes" id="UP001589609">
    <property type="component" value="Unassembled WGS sequence"/>
</dbReference>
<evidence type="ECO:0000256" key="15">
    <source>
        <dbReference type="RuleBase" id="RU364045"/>
    </source>
</evidence>
<evidence type="ECO:0000313" key="18">
    <source>
        <dbReference type="EMBL" id="MFB9762702.1"/>
    </source>
</evidence>
<dbReference type="InterPro" id="IPR019999">
    <property type="entry name" value="Anth_synth_I-like"/>
</dbReference>
<evidence type="ECO:0000256" key="7">
    <source>
        <dbReference type="ARBA" id="ARBA00022605"/>
    </source>
</evidence>
<gene>
    <name evidence="15 18" type="primary">trpE</name>
    <name evidence="18" type="ORF">ACFFMS_31245</name>
</gene>
<feature type="domain" description="Chorismate-utilising enzyme C-terminal" evidence="16">
    <location>
        <begin position="209"/>
        <end position="462"/>
    </location>
</feature>
<dbReference type="PANTHER" id="PTHR11236">
    <property type="entry name" value="AMINOBENZOATE/ANTHRANILATE SYNTHASE"/>
    <property type="match status" value="1"/>
</dbReference>
<dbReference type="GO" id="GO:0004049">
    <property type="term" value="F:anthranilate synthase activity"/>
    <property type="evidence" value="ECO:0007669"/>
    <property type="project" value="UniProtKB-EC"/>
</dbReference>
<dbReference type="RefSeq" id="WP_379952573.1">
    <property type="nucleotide sequence ID" value="NZ_JBHMAF010000200.1"/>
</dbReference>
<comment type="cofactor">
    <cofactor evidence="1 15">
        <name>Mg(2+)</name>
        <dbReference type="ChEBI" id="CHEBI:18420"/>
    </cofactor>
</comment>
<dbReference type="Pfam" id="PF00425">
    <property type="entry name" value="Chorismate_bind"/>
    <property type="match status" value="1"/>
</dbReference>
<evidence type="ECO:0000259" key="16">
    <source>
        <dbReference type="Pfam" id="PF00425"/>
    </source>
</evidence>
<dbReference type="PRINTS" id="PR00095">
    <property type="entry name" value="ANTSNTHASEI"/>
</dbReference>
<evidence type="ECO:0000256" key="8">
    <source>
        <dbReference type="ARBA" id="ARBA00022723"/>
    </source>
</evidence>
<evidence type="ECO:0000256" key="1">
    <source>
        <dbReference type="ARBA" id="ARBA00001946"/>
    </source>
</evidence>
<keyword evidence="7 15" id="KW-0028">Amino-acid biosynthesis</keyword>
<keyword evidence="11 15" id="KW-0057">Aromatic amino acid biosynthesis</keyword>
<keyword evidence="10 15" id="KW-0460">Magnesium</keyword>
<dbReference type="Pfam" id="PF04715">
    <property type="entry name" value="Anth_synt_I_N"/>
    <property type="match status" value="1"/>
</dbReference>
<accession>A0ABV5WPY2</accession>
<comment type="subunit">
    <text evidence="4 15">Heterotetramer consisting of two non-identical subunits: a beta subunit (TrpG) and a large alpha subunit (TrpE).</text>
</comment>
<evidence type="ECO:0000256" key="9">
    <source>
        <dbReference type="ARBA" id="ARBA00022822"/>
    </source>
</evidence>
<dbReference type="Gene3D" id="3.60.120.10">
    <property type="entry name" value="Anthranilate synthase"/>
    <property type="match status" value="1"/>
</dbReference>
<comment type="caution">
    <text evidence="18">The sequence shown here is derived from an EMBL/GenBank/DDBJ whole genome shotgun (WGS) entry which is preliminary data.</text>
</comment>
<proteinExistence type="inferred from homology"/>
<evidence type="ECO:0000256" key="12">
    <source>
        <dbReference type="ARBA" id="ARBA00023239"/>
    </source>
</evidence>
<dbReference type="InterPro" id="IPR005256">
    <property type="entry name" value="Anth_synth_I_PabB"/>
</dbReference>
<evidence type="ECO:0000256" key="14">
    <source>
        <dbReference type="ARBA" id="ARBA00047683"/>
    </source>
</evidence>
<evidence type="ECO:0000256" key="11">
    <source>
        <dbReference type="ARBA" id="ARBA00023141"/>
    </source>
</evidence>
<comment type="similarity">
    <text evidence="3 15">Belongs to the anthranilate synthase component I family.</text>
</comment>
<organism evidence="18 19">
    <name type="scientific">Ectobacillus funiculus</name>
    <dbReference type="NCBI Taxonomy" id="137993"/>
    <lineage>
        <taxon>Bacteria</taxon>
        <taxon>Bacillati</taxon>
        <taxon>Bacillota</taxon>
        <taxon>Bacilli</taxon>
        <taxon>Bacillales</taxon>
        <taxon>Bacillaceae</taxon>
        <taxon>Ectobacillus</taxon>
    </lineage>
</organism>
<reference evidence="18 19" key="1">
    <citation type="submission" date="2024-09" db="EMBL/GenBank/DDBJ databases">
        <authorList>
            <person name="Sun Q."/>
            <person name="Mori K."/>
        </authorList>
    </citation>
    <scope>NUCLEOTIDE SEQUENCE [LARGE SCALE GENOMIC DNA]</scope>
    <source>
        <strain evidence="18 19">JCM 11201</strain>
    </source>
</reference>
<keyword evidence="19" id="KW-1185">Reference proteome</keyword>
<comment type="function">
    <text evidence="13 15">Part of a heterotetrameric complex that catalyzes the two-step biosynthesis of anthranilate, an intermediate in the biosynthesis of L-tryptophan. In the first step, the glutamine-binding beta subunit (TrpG) of anthranilate synthase (AS) provides the glutamine amidotransferase activity which generates ammonia as a substrate that, along with chorismate, is used in the second step, catalyzed by the large alpha subunit of AS (TrpE) to produce anthranilate. In the absence of TrpG, TrpE can synthesize anthranilate directly from chorismate and high concentrations of ammonia.</text>
</comment>
<dbReference type="NCBIfam" id="TIGR00564">
    <property type="entry name" value="trpE_most"/>
    <property type="match status" value="1"/>
</dbReference>
<comment type="catalytic activity">
    <reaction evidence="14 15">
        <text>chorismate + L-glutamine = anthranilate + pyruvate + L-glutamate + H(+)</text>
        <dbReference type="Rhea" id="RHEA:21732"/>
        <dbReference type="ChEBI" id="CHEBI:15361"/>
        <dbReference type="ChEBI" id="CHEBI:15378"/>
        <dbReference type="ChEBI" id="CHEBI:16567"/>
        <dbReference type="ChEBI" id="CHEBI:29748"/>
        <dbReference type="ChEBI" id="CHEBI:29985"/>
        <dbReference type="ChEBI" id="CHEBI:58359"/>
        <dbReference type="EC" id="4.1.3.27"/>
    </reaction>
</comment>
<evidence type="ECO:0000256" key="2">
    <source>
        <dbReference type="ARBA" id="ARBA00004873"/>
    </source>
</evidence>
<keyword evidence="12 15" id="KW-0456">Lyase</keyword>